<dbReference type="KEGG" id="loi:92357231"/>
<keyword evidence="2 4" id="KW-0863">Zinc-finger</keyword>
<dbReference type="EMBL" id="JAFHLR010000035">
    <property type="protein sequence ID" value="KAG5466098.1"/>
    <property type="molecule type" value="Genomic_DNA"/>
</dbReference>
<dbReference type="GeneID" id="92357231"/>
<dbReference type="SMART" id="SM00184">
    <property type="entry name" value="RING"/>
    <property type="match status" value="1"/>
</dbReference>
<dbReference type="AlphaFoldDB" id="A0A836GLN5"/>
<name>A0A836GLN5_9TRYP</name>
<evidence type="ECO:0000256" key="2">
    <source>
        <dbReference type="ARBA" id="ARBA00022771"/>
    </source>
</evidence>
<feature type="compositionally biased region" description="Basic and acidic residues" evidence="5">
    <location>
        <begin position="200"/>
        <end position="209"/>
    </location>
</feature>
<feature type="region of interest" description="Disordered" evidence="5">
    <location>
        <begin position="1249"/>
        <end position="1277"/>
    </location>
</feature>
<comment type="caution">
    <text evidence="7">The sequence shown here is derived from an EMBL/GenBank/DDBJ whole genome shotgun (WGS) entry which is preliminary data.</text>
</comment>
<dbReference type="PROSITE" id="PS00518">
    <property type="entry name" value="ZF_RING_1"/>
    <property type="match status" value="1"/>
</dbReference>
<proteinExistence type="predicted"/>
<keyword evidence="1" id="KW-0479">Metal-binding</keyword>
<dbReference type="SUPFAM" id="SSF57850">
    <property type="entry name" value="RING/U-box"/>
    <property type="match status" value="1"/>
</dbReference>
<dbReference type="PROSITE" id="PS50089">
    <property type="entry name" value="ZF_RING_2"/>
    <property type="match status" value="1"/>
</dbReference>
<keyword evidence="8" id="KW-1185">Reference proteome</keyword>
<feature type="region of interest" description="Disordered" evidence="5">
    <location>
        <begin position="197"/>
        <end position="231"/>
    </location>
</feature>
<feature type="region of interest" description="Disordered" evidence="5">
    <location>
        <begin position="1119"/>
        <end position="1138"/>
    </location>
</feature>
<dbReference type="InterPro" id="IPR017907">
    <property type="entry name" value="Znf_RING_CS"/>
</dbReference>
<feature type="compositionally biased region" description="Basic and acidic residues" evidence="5">
    <location>
        <begin position="671"/>
        <end position="689"/>
    </location>
</feature>
<evidence type="ECO:0000256" key="3">
    <source>
        <dbReference type="ARBA" id="ARBA00022833"/>
    </source>
</evidence>
<dbReference type="InterPro" id="IPR001841">
    <property type="entry name" value="Znf_RING"/>
</dbReference>
<feature type="region of interest" description="Disordered" evidence="5">
    <location>
        <begin position="1"/>
        <end position="31"/>
    </location>
</feature>
<dbReference type="GO" id="GO:0008270">
    <property type="term" value="F:zinc ion binding"/>
    <property type="evidence" value="ECO:0007669"/>
    <property type="project" value="UniProtKB-KW"/>
</dbReference>
<gene>
    <name evidence="7" type="ORF">LSCM4_01240</name>
</gene>
<keyword evidence="3" id="KW-0862">Zinc</keyword>
<accession>A0A836GLN5</accession>
<feature type="region of interest" description="Disordered" evidence="5">
    <location>
        <begin position="333"/>
        <end position="371"/>
    </location>
</feature>
<feature type="region of interest" description="Disordered" evidence="5">
    <location>
        <begin position="671"/>
        <end position="691"/>
    </location>
</feature>
<sequence>MTRLSTSPPVQQPPGHCQSRGQATVTVSPRRPSPMSLLNFSFTQLFASLDEAVPEQQHATTEATAAAPAAAISAESTLLSAAISRTAKSLTRAVHLSLHDCVLLKLSLTCALCGCLLRRHPAAIETCGHCFCYDCINDALENGCTPLMLEWPWCTLEKEVGAAEVRWAAASVASTSGTSLRRRAVAETLGWAAQVTGESADGHAHRDEVQVPTPPGTRAKLSSCEPPSRQRRKPRKVRHLCPLCLGPAFKWMLVTLQPLADLCNSLSSTYPGLEEALGQLTASSLDNATSVTASPEAPAERDETGGEIDSDAQVEVQPASPSAILLTAAFAPRPSLPGAEDQRTIQGEEGDAQDEEAERRHRRSSGGPRKEITFAANIASRVPSSSTAVTADVPATANHTSDPVADVLCAAHSAGVEAIEKELSSPAEADEQGSGAARTAVAAALQLSADLIPSPRISAPSLSAATTRAPRDTLSLSTWQCGAEVSVLNPTQLCRDDVLGNSPADTSDNEDARLGGKKSDDVMASLRSAPASQHATAALDLSHVAADANSSQFAFPFSSPGNPRVLLDAVATVPDEHSVSWSVVMSRGRKEAADRLTPPSTRLPVLLDGIDTALHARASSIPGWSVMWDGDNVRKLSDENGRDEDCPTTAALASRCSYSTVRVAEVSKDEGAVGEKRCGNGDVNDEHRRPAPTGALSRVIRHLSGAELASVHAQDIWELDTALVRRHTRLPSCFAVLRHGRVLWPANKEAEEDGSEPAAGSTYSDAQHAPPPILCVVGQYPQQSCVPCTSASSGLHLPALTPTACTALVLGVPCVDITCISSPISSPEPAHAVSKWQTSTTVMAEASLPSGSEQHDLEAFQKAWKRQTGAFSASFVPQRLAGPRPGSWMATTPQALLARLHSITPARGTRNGVDATVTDAAQDTYMCFLLPDGATRQLSVMLYHQWTRGESSQSQQMEVSPPLAPVSLSSASRKRCRDAVRDSGVTHGIGHWSVTDGHPQRAWRRLLLVAGGAAVELSWTLFEVLVATAAALEGGDSAADKDLLVNSLAAHLQHRGASDTHSLWIHVDVADCQREPSPPAPNSDDSRAAQHTLLLLYSMAIARDVFTQLVEKDVCEKSTCTPSSASASLSPSSGEHDTPSTCTFVQRFKTFLDRLAALVALTAAPVLPERASAYGSALPRGEARPSSWLLESIAQGRCTVDGKVTASPPSKTLEAVGGHTVAFITNETHSRDAPAAMLCCAASFPVRESDKRQGEEAAPPPPQQAGRYRSLLYTDTP</sequence>
<evidence type="ECO:0000256" key="4">
    <source>
        <dbReference type="PROSITE-ProRule" id="PRU00175"/>
    </source>
</evidence>
<evidence type="ECO:0000256" key="1">
    <source>
        <dbReference type="ARBA" id="ARBA00022723"/>
    </source>
</evidence>
<feature type="compositionally biased region" description="Low complexity" evidence="5">
    <location>
        <begin position="1119"/>
        <end position="1133"/>
    </location>
</feature>
<feature type="domain" description="RING-type" evidence="6">
    <location>
        <begin position="110"/>
        <end position="144"/>
    </location>
</feature>
<evidence type="ECO:0000313" key="7">
    <source>
        <dbReference type="EMBL" id="KAG5466098.1"/>
    </source>
</evidence>
<dbReference type="RefSeq" id="XP_067058988.1">
    <property type="nucleotide sequence ID" value="XM_067203297.1"/>
</dbReference>
<organism evidence="7 8">
    <name type="scientific">Leishmania orientalis</name>
    <dbReference type="NCBI Taxonomy" id="2249476"/>
    <lineage>
        <taxon>Eukaryota</taxon>
        <taxon>Discoba</taxon>
        <taxon>Euglenozoa</taxon>
        <taxon>Kinetoplastea</taxon>
        <taxon>Metakinetoplastina</taxon>
        <taxon>Trypanosomatida</taxon>
        <taxon>Trypanosomatidae</taxon>
        <taxon>Leishmaniinae</taxon>
        <taxon>Leishmania</taxon>
    </lineage>
</organism>
<protein>
    <recommendedName>
        <fullName evidence="6">RING-type domain-containing protein</fullName>
    </recommendedName>
</protein>
<evidence type="ECO:0000259" key="6">
    <source>
        <dbReference type="PROSITE" id="PS50089"/>
    </source>
</evidence>
<evidence type="ECO:0000256" key="5">
    <source>
        <dbReference type="SAM" id="MobiDB-lite"/>
    </source>
</evidence>
<evidence type="ECO:0000313" key="8">
    <source>
        <dbReference type="Proteomes" id="UP000674143"/>
    </source>
</evidence>
<reference evidence="8" key="2">
    <citation type="journal article" date="2021" name="Sci. Data">
        <title>Chromosome-scale genome sequencing, assembly and annotation of six genomes from subfamily Leishmaniinae.</title>
        <authorList>
            <person name="Almutairi H."/>
            <person name="Urbaniak M.D."/>
            <person name="Bates M.D."/>
            <person name="Jariyapan N."/>
            <person name="Kwakye-Nuako G."/>
            <person name="Thomaz Soccol V."/>
            <person name="Al-Salem W.S."/>
            <person name="Dillon R.J."/>
            <person name="Bates P.A."/>
            <person name="Gatherer D."/>
        </authorList>
    </citation>
    <scope>NUCLEOTIDE SEQUENCE [LARGE SCALE GENOMIC DNA]</scope>
</reference>
<dbReference type="Proteomes" id="UP000674143">
    <property type="component" value="Unassembled WGS sequence"/>
</dbReference>
<reference evidence="8" key="1">
    <citation type="journal article" date="2021" name="Microbiol. Resour. Announc.">
        <title>LGAAP: Leishmaniinae Genome Assembly and Annotation Pipeline.</title>
        <authorList>
            <person name="Almutairi H."/>
            <person name="Urbaniak M.D."/>
            <person name="Bates M.D."/>
            <person name="Jariyapan N."/>
            <person name="Kwakye-Nuako G."/>
            <person name="Thomaz-Soccol V."/>
            <person name="Al-Salem W.S."/>
            <person name="Dillon R.J."/>
            <person name="Bates P.A."/>
            <person name="Gatherer D."/>
        </authorList>
    </citation>
    <scope>NUCLEOTIDE SEQUENCE [LARGE SCALE GENOMIC DNA]</scope>
</reference>
<feature type="region of interest" description="Disordered" evidence="5">
    <location>
        <begin position="287"/>
        <end position="318"/>
    </location>
</feature>